<dbReference type="SMART" id="SM00109">
    <property type="entry name" value="C1"/>
    <property type="match status" value="1"/>
</dbReference>
<dbReference type="PRINTS" id="PR00008">
    <property type="entry name" value="DAGPEDOMAIN"/>
</dbReference>
<proteinExistence type="predicted"/>
<keyword evidence="5" id="KW-1185">Reference proteome</keyword>
<dbReference type="InterPro" id="IPR002219">
    <property type="entry name" value="PKC_DAG/PE"/>
</dbReference>
<dbReference type="OrthoDB" id="63267at2759"/>
<keyword evidence="2" id="KW-0862">Zinc</keyword>
<dbReference type="EMBL" id="JTDF01003395">
    <property type="protein sequence ID" value="KAF8567843.1"/>
    <property type="molecule type" value="Genomic_DNA"/>
</dbReference>
<dbReference type="PANTHER" id="PTHR22968">
    <property type="entry name" value="PROTEIN KINASE C, MU"/>
    <property type="match status" value="1"/>
</dbReference>
<organism evidence="4 5">
    <name type="scientific">Paragonimus westermani</name>
    <dbReference type="NCBI Taxonomy" id="34504"/>
    <lineage>
        <taxon>Eukaryota</taxon>
        <taxon>Metazoa</taxon>
        <taxon>Spiralia</taxon>
        <taxon>Lophotrochozoa</taxon>
        <taxon>Platyhelminthes</taxon>
        <taxon>Trematoda</taxon>
        <taxon>Digenea</taxon>
        <taxon>Plagiorchiida</taxon>
        <taxon>Troglotremata</taxon>
        <taxon>Troglotrematidae</taxon>
        <taxon>Paragonimus</taxon>
    </lineage>
</organism>
<dbReference type="GO" id="GO:0004674">
    <property type="term" value="F:protein serine/threonine kinase activity"/>
    <property type="evidence" value="ECO:0007669"/>
    <property type="project" value="UniProtKB-KW"/>
</dbReference>
<dbReference type="AlphaFoldDB" id="A0A8T0DIY6"/>
<evidence type="ECO:0000256" key="2">
    <source>
        <dbReference type="ARBA" id="ARBA00022833"/>
    </source>
</evidence>
<protein>
    <recommendedName>
        <fullName evidence="3">Phorbol-ester/DAG-type domain-containing protein</fullName>
    </recommendedName>
</protein>
<evidence type="ECO:0000256" key="1">
    <source>
        <dbReference type="ARBA" id="ARBA00022723"/>
    </source>
</evidence>
<dbReference type="SUPFAM" id="SSF57889">
    <property type="entry name" value="Cysteine-rich domain"/>
    <property type="match status" value="2"/>
</dbReference>
<dbReference type="PANTHER" id="PTHR22968:SF14">
    <property type="entry name" value="PROTEIN KINASE C"/>
    <property type="match status" value="1"/>
</dbReference>
<evidence type="ECO:0000313" key="4">
    <source>
        <dbReference type="EMBL" id="KAF8567843.1"/>
    </source>
</evidence>
<comment type="caution">
    <text evidence="4">The sequence shown here is derived from an EMBL/GenBank/DDBJ whole genome shotgun (WGS) entry which is preliminary data.</text>
</comment>
<dbReference type="GO" id="GO:0008270">
    <property type="term" value="F:zinc ion binding"/>
    <property type="evidence" value="ECO:0007669"/>
    <property type="project" value="UniProtKB-KW"/>
</dbReference>
<gene>
    <name evidence="4" type="ORF">P879_07869</name>
</gene>
<dbReference type="InterPro" id="IPR046349">
    <property type="entry name" value="C1-like_sf"/>
</dbReference>
<name>A0A8T0DIY6_9TREM</name>
<dbReference type="Proteomes" id="UP000699462">
    <property type="component" value="Unassembled WGS sequence"/>
</dbReference>
<accession>A0A8T0DIY6</accession>
<keyword evidence="1" id="KW-0479">Metal-binding</keyword>
<feature type="domain" description="Phorbol-ester/DAG-type" evidence="3">
    <location>
        <begin position="20"/>
        <end position="82"/>
    </location>
</feature>
<evidence type="ECO:0000259" key="3">
    <source>
        <dbReference type="PROSITE" id="PS50081"/>
    </source>
</evidence>
<dbReference type="Gene3D" id="3.30.60.20">
    <property type="match status" value="2"/>
</dbReference>
<dbReference type="PROSITE" id="PS50081">
    <property type="entry name" value="ZF_DAG_PE_2"/>
    <property type="match status" value="1"/>
</dbReference>
<dbReference type="GO" id="GO:0005829">
    <property type="term" value="C:cytosol"/>
    <property type="evidence" value="ECO:0007669"/>
    <property type="project" value="TreeGrafter"/>
</dbReference>
<dbReference type="GO" id="GO:0035556">
    <property type="term" value="P:intracellular signal transduction"/>
    <property type="evidence" value="ECO:0007669"/>
    <property type="project" value="TreeGrafter"/>
</dbReference>
<dbReference type="GO" id="GO:0007200">
    <property type="term" value="P:phospholipase C-activating G protein-coupled receptor signaling pathway"/>
    <property type="evidence" value="ECO:0007669"/>
    <property type="project" value="TreeGrafter"/>
</dbReference>
<evidence type="ECO:0000313" key="5">
    <source>
        <dbReference type="Proteomes" id="UP000699462"/>
    </source>
</evidence>
<dbReference type="InterPro" id="IPR020454">
    <property type="entry name" value="DAG/PE-bd"/>
</dbReference>
<dbReference type="Pfam" id="PF00130">
    <property type="entry name" value="C1_1"/>
    <property type="match status" value="1"/>
</dbReference>
<sequence>MGCDKQRCFNENKEVVEVNGHKFVPKAFKQFTFCGHCKDFIWPTFCEHCGSLLYGMRHQGIKCQSCKMNVHKRCETNVVESCRVKRPL</sequence>
<reference evidence="4 5" key="1">
    <citation type="submission" date="2019-07" db="EMBL/GenBank/DDBJ databases">
        <title>Annotation for the trematode Paragonimus westermani.</title>
        <authorList>
            <person name="Choi Y.-J."/>
        </authorList>
    </citation>
    <scope>NUCLEOTIDE SEQUENCE [LARGE SCALE GENOMIC DNA]</scope>
    <source>
        <strain evidence="4">180907_Pwestermani</strain>
    </source>
</reference>
<dbReference type="GO" id="GO:0016020">
    <property type="term" value="C:membrane"/>
    <property type="evidence" value="ECO:0007669"/>
    <property type="project" value="UniProtKB-SubCell"/>
</dbReference>